<dbReference type="EMBL" id="JARBDR010000018">
    <property type="protein sequence ID" value="KAJ8321760.1"/>
    <property type="molecule type" value="Genomic_DNA"/>
</dbReference>
<protein>
    <submittedName>
        <fullName evidence="2">Uncharacterized protein</fullName>
    </submittedName>
</protein>
<evidence type="ECO:0000256" key="1">
    <source>
        <dbReference type="SAM" id="MobiDB-lite"/>
    </source>
</evidence>
<organism evidence="2 3">
    <name type="scientific">Tegillarca granosa</name>
    <name type="common">Malaysian cockle</name>
    <name type="synonym">Anadara granosa</name>
    <dbReference type="NCBI Taxonomy" id="220873"/>
    <lineage>
        <taxon>Eukaryota</taxon>
        <taxon>Metazoa</taxon>
        <taxon>Spiralia</taxon>
        <taxon>Lophotrochozoa</taxon>
        <taxon>Mollusca</taxon>
        <taxon>Bivalvia</taxon>
        <taxon>Autobranchia</taxon>
        <taxon>Pteriomorphia</taxon>
        <taxon>Arcoida</taxon>
        <taxon>Arcoidea</taxon>
        <taxon>Arcidae</taxon>
        <taxon>Tegillarca</taxon>
    </lineage>
</organism>
<evidence type="ECO:0000313" key="2">
    <source>
        <dbReference type="EMBL" id="KAJ8321760.1"/>
    </source>
</evidence>
<feature type="compositionally biased region" description="Basic and acidic residues" evidence="1">
    <location>
        <begin position="1"/>
        <end position="10"/>
    </location>
</feature>
<name>A0ABQ9FZQ6_TEGGR</name>
<accession>A0ABQ9FZQ6</accession>
<feature type="compositionally biased region" description="Polar residues" evidence="1">
    <location>
        <begin position="22"/>
        <end position="31"/>
    </location>
</feature>
<reference evidence="2 3" key="1">
    <citation type="submission" date="2022-12" db="EMBL/GenBank/DDBJ databases">
        <title>Chromosome-level genome of Tegillarca granosa.</title>
        <authorList>
            <person name="Kim J."/>
        </authorList>
    </citation>
    <scope>NUCLEOTIDE SEQUENCE [LARGE SCALE GENOMIC DNA]</scope>
    <source>
        <strain evidence="2">Teg-2019</strain>
        <tissue evidence="2">Adductor muscle</tissue>
    </source>
</reference>
<gene>
    <name evidence="2" type="ORF">KUTeg_000231</name>
</gene>
<proteinExistence type="predicted"/>
<evidence type="ECO:0000313" key="3">
    <source>
        <dbReference type="Proteomes" id="UP001217089"/>
    </source>
</evidence>
<keyword evidence="3" id="KW-1185">Reference proteome</keyword>
<dbReference type="Proteomes" id="UP001217089">
    <property type="component" value="Unassembled WGS sequence"/>
</dbReference>
<feature type="region of interest" description="Disordered" evidence="1">
    <location>
        <begin position="1"/>
        <end position="31"/>
    </location>
</feature>
<sequence>MADVTVKKSYDGSSADWRYSDGSWNEKQTPNSAQYSCTDALCQNTNFTENRDRLSSGNSNLSDTGSAFSTSDISVHVFSNNSSEDLLRKTHSAPVTSSVFRRTSLSSTVSQFSQNNFFATKTDFFSSHGAWKEIITHKGCWTSLLPQNF</sequence>
<comment type="caution">
    <text evidence="2">The sequence shown here is derived from an EMBL/GenBank/DDBJ whole genome shotgun (WGS) entry which is preliminary data.</text>
</comment>